<dbReference type="InterPro" id="IPR032710">
    <property type="entry name" value="NTF2-like_dom_sf"/>
</dbReference>
<dbReference type="EMBL" id="LR593886">
    <property type="protein sequence ID" value="VTR98335.1"/>
    <property type="molecule type" value="Genomic_DNA"/>
</dbReference>
<dbReference type="PANTHER" id="PTHR41252:SF1">
    <property type="entry name" value="BLR2505 PROTEIN"/>
    <property type="match status" value="1"/>
</dbReference>
<feature type="domain" description="SnoaL-like" evidence="1">
    <location>
        <begin position="38"/>
        <end position="144"/>
    </location>
</feature>
<evidence type="ECO:0000259" key="1">
    <source>
        <dbReference type="Pfam" id="PF12680"/>
    </source>
</evidence>
<name>A0A6P2DDD3_9BACT</name>
<gene>
    <name evidence="2" type="ORF">SOIL9_03090</name>
</gene>
<reference evidence="2 3" key="1">
    <citation type="submission" date="2019-05" db="EMBL/GenBank/DDBJ databases">
        <authorList>
            <consortium name="Science for Life Laboratories"/>
        </authorList>
    </citation>
    <scope>NUCLEOTIDE SEQUENCE [LARGE SCALE GENOMIC DNA]</scope>
    <source>
        <strain evidence="2">Soil9</strain>
    </source>
</reference>
<keyword evidence="3" id="KW-1185">Reference proteome</keyword>
<keyword evidence="2" id="KW-0413">Isomerase</keyword>
<evidence type="ECO:0000313" key="2">
    <source>
        <dbReference type="EMBL" id="VTR98335.1"/>
    </source>
</evidence>
<dbReference type="KEGG" id="gms:SOIL9_03090"/>
<dbReference type="PANTHER" id="PTHR41252">
    <property type="entry name" value="BLR2505 PROTEIN"/>
    <property type="match status" value="1"/>
</dbReference>
<evidence type="ECO:0000313" key="3">
    <source>
        <dbReference type="Proteomes" id="UP000464178"/>
    </source>
</evidence>
<dbReference type="Proteomes" id="UP000464178">
    <property type="component" value="Chromosome"/>
</dbReference>
<dbReference type="RefSeq" id="WP_162671562.1">
    <property type="nucleotide sequence ID" value="NZ_LR593886.1"/>
</dbReference>
<dbReference type="Pfam" id="PF12680">
    <property type="entry name" value="SnoaL_2"/>
    <property type="match status" value="1"/>
</dbReference>
<accession>A0A6P2DDD3</accession>
<protein>
    <recommendedName>
        <fullName evidence="1">SnoaL-like domain-containing protein</fullName>
    </recommendedName>
</protein>
<dbReference type="SUPFAM" id="SSF54427">
    <property type="entry name" value="NTF2-like"/>
    <property type="match status" value="1"/>
</dbReference>
<organism evidence="2 3">
    <name type="scientific">Gemmata massiliana</name>
    <dbReference type="NCBI Taxonomy" id="1210884"/>
    <lineage>
        <taxon>Bacteria</taxon>
        <taxon>Pseudomonadati</taxon>
        <taxon>Planctomycetota</taxon>
        <taxon>Planctomycetia</taxon>
        <taxon>Gemmatales</taxon>
        <taxon>Gemmataceae</taxon>
        <taxon>Gemmata</taxon>
    </lineage>
</organism>
<dbReference type="Gene3D" id="3.10.450.50">
    <property type="match status" value="1"/>
</dbReference>
<dbReference type="AlphaFoldDB" id="A0A6P2DDD3"/>
<sequence length="164" mass="17959">MDASVIEKFVNDLDTAFKAGDPHAASKASETSCVEALQGMYRAAVRGDIAAFLGALAEDVEMENVGPESIPFVGRWSGREAVAAAVARNFAWLEDQRPEVLTVVAQGNTVVVHGHERGRFKPTGRPYAMHWVQLFTVRDGRLARFRQVFDSAQMVDAVAGWKPQ</sequence>
<dbReference type="GO" id="GO:0016853">
    <property type="term" value="F:isomerase activity"/>
    <property type="evidence" value="ECO:0007669"/>
    <property type="project" value="UniProtKB-KW"/>
</dbReference>
<proteinExistence type="predicted"/>
<dbReference type="InterPro" id="IPR037401">
    <property type="entry name" value="SnoaL-like"/>
</dbReference>